<gene>
    <name evidence="2" type="ORF">GUA46_13395</name>
</gene>
<name>A0A850NM33_9FLAO</name>
<comment type="caution">
    <text evidence="2">The sequence shown here is derived from an EMBL/GenBank/DDBJ whole genome shotgun (WGS) entry which is preliminary data.</text>
</comment>
<dbReference type="Gene3D" id="3.40.630.30">
    <property type="match status" value="1"/>
</dbReference>
<proteinExistence type="predicted"/>
<evidence type="ECO:0000259" key="1">
    <source>
        <dbReference type="Pfam" id="PF13480"/>
    </source>
</evidence>
<keyword evidence="3" id="KW-1185">Reference proteome</keyword>
<evidence type="ECO:0000313" key="2">
    <source>
        <dbReference type="EMBL" id="NVN19338.1"/>
    </source>
</evidence>
<keyword evidence="2" id="KW-0808">Transferase</keyword>
<dbReference type="SUPFAM" id="SSF55729">
    <property type="entry name" value="Acyl-CoA N-acyltransferases (Nat)"/>
    <property type="match status" value="1"/>
</dbReference>
<dbReference type="InterPro" id="IPR016181">
    <property type="entry name" value="Acyl_CoA_acyltransferase"/>
</dbReference>
<dbReference type="GO" id="GO:0016740">
    <property type="term" value="F:transferase activity"/>
    <property type="evidence" value="ECO:0007669"/>
    <property type="project" value="UniProtKB-KW"/>
</dbReference>
<dbReference type="AlphaFoldDB" id="A0A850NM33"/>
<dbReference type="InterPro" id="IPR038740">
    <property type="entry name" value="BioF2-like_GNAT_dom"/>
</dbReference>
<dbReference type="EMBL" id="WYET01000007">
    <property type="protein sequence ID" value="NVN19338.1"/>
    <property type="molecule type" value="Genomic_DNA"/>
</dbReference>
<dbReference type="RefSeq" id="WP_176620919.1">
    <property type="nucleotide sequence ID" value="NZ_WYET01000007.1"/>
</dbReference>
<evidence type="ECO:0000313" key="3">
    <source>
        <dbReference type="Proteomes" id="UP000558089"/>
    </source>
</evidence>
<dbReference type="Pfam" id="PF13480">
    <property type="entry name" value="Acetyltransf_6"/>
    <property type="match status" value="1"/>
</dbReference>
<reference evidence="2 3" key="1">
    <citation type="submission" date="2020-01" db="EMBL/GenBank/DDBJ databases">
        <title>Draft Genome Analysis of Muricauda sp. HICW Isolated from coastal seawater of PR China.</title>
        <authorList>
            <person name="Chen M.-X."/>
        </authorList>
    </citation>
    <scope>NUCLEOTIDE SEQUENCE [LARGE SCALE GENOMIC DNA]</scope>
    <source>
        <strain evidence="2 3">HICW</strain>
    </source>
</reference>
<organism evidence="2 3">
    <name type="scientific">Flagellimonas chongwuensis</name>
    <dbReference type="NCBI Taxonomy" id="2697365"/>
    <lineage>
        <taxon>Bacteria</taxon>
        <taxon>Pseudomonadati</taxon>
        <taxon>Bacteroidota</taxon>
        <taxon>Flavobacteriia</taxon>
        <taxon>Flavobacteriales</taxon>
        <taxon>Flavobacteriaceae</taxon>
        <taxon>Flagellimonas</taxon>
    </lineage>
</organism>
<accession>A0A850NM33</accession>
<sequence length="345" mass="40335">MISEKKHIIPPPFDGPYTSDTFTSIWSQHFATGLETINVDYFEGISFYKKGKLAIYNNVGATNTKGIHYSTNPSSMTIVNDNKVYLIYDVPDFGFRGKQIPNGLRLITVPQYEGYICDLTNEKSAEGYLTTQLSSRSRSKLRNYGNKLKKKYSVEYQMIWGDVAENQYDALFEKFHELLIRRFDEKQVVNNNLDPKEWSFFKDVTLPMMRNKEAGLFVGSVQGNPIAITLLNFSKDHAYDVIRVFDIDFSQYRIGSLSIVEQIDWCIKNSFKILDFSKGQFDYKERWCNRSYMLNYHIWYNPKSLMSRGIAILLATKFKLKYWARRQGIHKSLHKIRYKLGHKPK</sequence>
<dbReference type="Proteomes" id="UP000558089">
    <property type="component" value="Unassembled WGS sequence"/>
</dbReference>
<feature type="domain" description="BioF2-like acetyltransferase" evidence="1">
    <location>
        <begin position="136"/>
        <end position="285"/>
    </location>
</feature>
<protein>
    <submittedName>
        <fullName evidence="2">GNAT family N-acetyltransferase</fullName>
    </submittedName>
</protein>